<evidence type="ECO:0000256" key="3">
    <source>
        <dbReference type="ARBA" id="ARBA00022603"/>
    </source>
</evidence>
<reference evidence="9 10" key="1">
    <citation type="journal article" date="2014" name="BMC Genomics">
        <title>Comparative genomics of the major fungal agents of human and animal Sporotrichosis: Sporothrix schenckii and Sporothrix brasiliensis.</title>
        <authorList>
            <person name="Teixeira M.M."/>
            <person name="de Almeida L.G."/>
            <person name="Kubitschek-Barreira P."/>
            <person name="Alves F.L."/>
            <person name="Kioshima E.S."/>
            <person name="Abadio A.K."/>
            <person name="Fernandes L."/>
            <person name="Derengowski L.S."/>
            <person name="Ferreira K.S."/>
            <person name="Souza R.C."/>
            <person name="Ruiz J.C."/>
            <person name="de Andrade N.C."/>
            <person name="Paes H.C."/>
            <person name="Nicola A.M."/>
            <person name="Albuquerque P."/>
            <person name="Gerber A.L."/>
            <person name="Martins V.P."/>
            <person name="Peconick L.D."/>
            <person name="Neto A.V."/>
            <person name="Chaucanez C.B."/>
            <person name="Silva P.A."/>
            <person name="Cunha O.L."/>
            <person name="de Oliveira F.F."/>
            <person name="dos Santos T.C."/>
            <person name="Barros A.L."/>
            <person name="Soares M.A."/>
            <person name="de Oliveira L.M."/>
            <person name="Marini M.M."/>
            <person name="Villalobos-Duno H."/>
            <person name="Cunha M.M."/>
            <person name="de Hoog S."/>
            <person name="da Silveira J.F."/>
            <person name="Henrissat B."/>
            <person name="Nino-Vega G.A."/>
            <person name="Cisalpino P.S."/>
            <person name="Mora-Montes H.M."/>
            <person name="Almeida S.R."/>
            <person name="Stajich J.E."/>
            <person name="Lopes-Bezerra L.M."/>
            <person name="Vasconcelos A.T."/>
            <person name="Felipe M.S."/>
        </authorList>
    </citation>
    <scope>NUCLEOTIDE SEQUENCE [LARGE SCALE GENOMIC DNA]</scope>
    <source>
        <strain evidence="9 10">5110</strain>
    </source>
</reference>
<proteinExistence type="inferred from homology"/>
<evidence type="ECO:0000256" key="6">
    <source>
        <dbReference type="ARBA" id="ARBA00048612"/>
    </source>
</evidence>
<evidence type="ECO:0000256" key="5">
    <source>
        <dbReference type="ARBA" id="ARBA00023128"/>
    </source>
</evidence>
<organism evidence="9 10">
    <name type="scientific">Sporothrix brasiliensis 5110</name>
    <dbReference type="NCBI Taxonomy" id="1398154"/>
    <lineage>
        <taxon>Eukaryota</taxon>
        <taxon>Fungi</taxon>
        <taxon>Dikarya</taxon>
        <taxon>Ascomycota</taxon>
        <taxon>Pezizomycotina</taxon>
        <taxon>Sordariomycetes</taxon>
        <taxon>Sordariomycetidae</taxon>
        <taxon>Ophiostomatales</taxon>
        <taxon>Ophiostomataceae</taxon>
        <taxon>Sporothrix</taxon>
    </lineage>
</organism>
<dbReference type="InterPro" id="IPR038375">
    <property type="entry name" value="NDUFAF7_sf"/>
</dbReference>
<keyword evidence="5 7" id="KW-0496">Mitochondrion</keyword>
<keyword evidence="4 7" id="KW-0808">Transferase</keyword>
<comment type="subcellular location">
    <subcellularLocation>
        <location evidence="1 7">Mitochondrion</location>
    </subcellularLocation>
</comment>
<dbReference type="GO" id="GO:0032259">
    <property type="term" value="P:methylation"/>
    <property type="evidence" value="ECO:0007669"/>
    <property type="project" value="UniProtKB-KW"/>
</dbReference>
<evidence type="ECO:0000256" key="4">
    <source>
        <dbReference type="ARBA" id="ARBA00022679"/>
    </source>
</evidence>
<dbReference type="VEuPathDB" id="FungiDB:SPBR_07015"/>
<dbReference type="EC" id="2.1.1.320" evidence="7"/>
<dbReference type="EMBL" id="AWTV01000009">
    <property type="protein sequence ID" value="KIH88461.1"/>
    <property type="molecule type" value="Genomic_DNA"/>
</dbReference>
<feature type="compositionally biased region" description="Low complexity" evidence="8">
    <location>
        <begin position="30"/>
        <end position="43"/>
    </location>
</feature>
<evidence type="ECO:0000256" key="8">
    <source>
        <dbReference type="SAM" id="MobiDB-lite"/>
    </source>
</evidence>
<sequence>MDSPLVSRLFRQLFRHPACQPRRNFARLASSLQAARSSQASRPPSRPRPHAPKHDHCQIRGYAAAPRSGRISRSNESDWQQRTDMYPEDMSAEYAEYPMVTAQELRQRRERPRRVKMLMRDFIEDSLYNPHYGYFSKQVVIFSPGQEPFPFREMRDEPAFHDILGQRYTDFEDRLDAEAVAQGGEPSDTRQLWYTPTELFRPYYGEAVARYLVANYMLTSFPYHDLIIYEMGAGRGTLMLNILDYLRANEPAIYERTRYKIIEISSNLAALQKRQLYIGSGGSASSQQKSSSATAAAAAADGSSEAASAAAARGHAGRVEIINQSIFDWTAREPSPCFFLAFEVFDNFAHDCLRYNVTTEQPLQGVVLLAANGDMYEFYEPQLDPEVARFLRVRNAATEGRFPLPYSSSRLLRSLKHNFMPFAPNLSPPEYVPTRLLAFFDVLEKYFPAHRLVTSDFHSLPDTIAGLNAPIVQTRFQRRPVPVSTPLVHQGYFDIMFPTDFRVVEAIYRAITGKLSRVQSHEQFMRHWAQIENTTTRSGENPLLSWYANASVLSTV</sequence>
<dbReference type="InterPro" id="IPR003788">
    <property type="entry name" value="NDUFAF7"/>
</dbReference>
<accession>A0A0C2IGW6</accession>
<keyword evidence="10" id="KW-1185">Reference proteome</keyword>
<evidence type="ECO:0000256" key="2">
    <source>
        <dbReference type="ARBA" id="ARBA00005891"/>
    </source>
</evidence>
<evidence type="ECO:0000256" key="1">
    <source>
        <dbReference type="ARBA" id="ARBA00004173"/>
    </source>
</evidence>
<dbReference type="SUPFAM" id="SSF53335">
    <property type="entry name" value="S-adenosyl-L-methionine-dependent methyltransferases"/>
    <property type="match status" value="1"/>
</dbReference>
<dbReference type="HOGENOM" id="CLU_028484_1_0_1"/>
<dbReference type="AlphaFoldDB" id="A0A0C2IGW6"/>
<comment type="caution">
    <text evidence="9">The sequence shown here is derived from an EMBL/GenBank/DDBJ whole genome shotgun (WGS) entry which is preliminary data.</text>
</comment>
<evidence type="ECO:0000256" key="7">
    <source>
        <dbReference type="RuleBase" id="RU364114"/>
    </source>
</evidence>
<dbReference type="Gene3D" id="3.40.50.12710">
    <property type="match status" value="1"/>
</dbReference>
<dbReference type="Pfam" id="PF02636">
    <property type="entry name" value="Methyltransf_28"/>
    <property type="match status" value="1"/>
</dbReference>
<comment type="similarity">
    <text evidence="2 7">Belongs to the NDUFAF7 family.</text>
</comment>
<dbReference type="PANTHER" id="PTHR12049">
    <property type="entry name" value="PROTEIN ARGININE METHYLTRANSFERASE NDUFAF7, MITOCHONDRIAL"/>
    <property type="match status" value="1"/>
</dbReference>
<keyword evidence="3 7" id="KW-0489">Methyltransferase</keyword>
<dbReference type="GO" id="GO:0035243">
    <property type="term" value="F:protein-arginine omega-N symmetric methyltransferase activity"/>
    <property type="evidence" value="ECO:0007669"/>
    <property type="project" value="UniProtKB-EC"/>
</dbReference>
<name>A0A0C2IGW6_9PEZI</name>
<gene>
    <name evidence="9" type="ORF">SPBR_07015</name>
</gene>
<dbReference type="OrthoDB" id="17415at2759"/>
<comment type="function">
    <text evidence="7">Arginine methyltransferase involved in the assembly or stability of mitochondrial NADH:ubiquinone oxidoreductase complex (complex I).</text>
</comment>
<evidence type="ECO:0000313" key="9">
    <source>
        <dbReference type="EMBL" id="KIH88461.1"/>
    </source>
</evidence>
<dbReference type="RefSeq" id="XP_040616471.1">
    <property type="nucleotide sequence ID" value="XM_040765270.1"/>
</dbReference>
<dbReference type="GeneID" id="63680191"/>
<dbReference type="InterPro" id="IPR029063">
    <property type="entry name" value="SAM-dependent_MTases_sf"/>
</dbReference>
<dbReference type="PANTHER" id="PTHR12049:SF5">
    <property type="entry name" value="PROTEIN ARGININE METHYLTRANSFERASE NDUFAF7 HOMOLOG, MITOCHONDRIAL"/>
    <property type="match status" value="1"/>
</dbReference>
<evidence type="ECO:0000313" key="10">
    <source>
        <dbReference type="Proteomes" id="UP000031575"/>
    </source>
</evidence>
<protein>
    <recommendedName>
        <fullName evidence="7">Protein arginine methyltransferase NDUFAF7</fullName>
        <ecNumber evidence="7">2.1.1.320</ecNumber>
    </recommendedName>
</protein>
<dbReference type="GO" id="GO:0005739">
    <property type="term" value="C:mitochondrion"/>
    <property type="evidence" value="ECO:0007669"/>
    <property type="project" value="UniProtKB-SubCell"/>
</dbReference>
<comment type="catalytic activity">
    <reaction evidence="6 7">
        <text>L-arginyl-[protein] + 2 S-adenosyl-L-methionine = N(omega),N(omega)'-dimethyl-L-arginyl-[protein] + 2 S-adenosyl-L-homocysteine + 2 H(+)</text>
        <dbReference type="Rhea" id="RHEA:48108"/>
        <dbReference type="Rhea" id="RHEA-COMP:10532"/>
        <dbReference type="Rhea" id="RHEA-COMP:11992"/>
        <dbReference type="ChEBI" id="CHEBI:15378"/>
        <dbReference type="ChEBI" id="CHEBI:29965"/>
        <dbReference type="ChEBI" id="CHEBI:57856"/>
        <dbReference type="ChEBI" id="CHEBI:59789"/>
        <dbReference type="ChEBI" id="CHEBI:88221"/>
        <dbReference type="EC" id="2.1.1.320"/>
    </reaction>
</comment>
<feature type="region of interest" description="Disordered" evidence="8">
    <location>
        <begin position="30"/>
        <end position="82"/>
    </location>
</feature>
<dbReference type="Proteomes" id="UP000031575">
    <property type="component" value="Unassembled WGS sequence"/>
</dbReference>